<evidence type="ECO:0000256" key="4">
    <source>
        <dbReference type="HAMAP-Rule" id="MF_00171"/>
    </source>
</evidence>
<dbReference type="HAMAP" id="MF_00171">
    <property type="entry name" value="TruA"/>
    <property type="match status" value="1"/>
</dbReference>
<dbReference type="SUPFAM" id="SSF55120">
    <property type="entry name" value="Pseudouridine synthase"/>
    <property type="match status" value="1"/>
</dbReference>
<proteinExistence type="inferred from homology"/>
<evidence type="ECO:0000259" key="8">
    <source>
        <dbReference type="Pfam" id="PF01416"/>
    </source>
</evidence>
<dbReference type="GO" id="GO:0003723">
    <property type="term" value="F:RNA binding"/>
    <property type="evidence" value="ECO:0007669"/>
    <property type="project" value="InterPro"/>
</dbReference>
<comment type="catalytic activity">
    <reaction evidence="4 7">
        <text>uridine(38/39/40) in tRNA = pseudouridine(38/39/40) in tRNA</text>
        <dbReference type="Rhea" id="RHEA:22376"/>
        <dbReference type="Rhea" id="RHEA-COMP:10085"/>
        <dbReference type="Rhea" id="RHEA-COMP:10087"/>
        <dbReference type="ChEBI" id="CHEBI:65314"/>
        <dbReference type="ChEBI" id="CHEBI:65315"/>
        <dbReference type="EC" id="5.4.99.12"/>
    </reaction>
</comment>
<evidence type="ECO:0000256" key="5">
    <source>
        <dbReference type="PIRSR" id="PIRSR001430-1"/>
    </source>
</evidence>
<dbReference type="Gene3D" id="3.30.70.660">
    <property type="entry name" value="Pseudouridine synthase I, catalytic domain, C-terminal subdomain"/>
    <property type="match status" value="1"/>
</dbReference>
<accession>A0A6B0Z118</accession>
<comment type="caution">
    <text evidence="9">The sequence shown here is derived from an EMBL/GenBank/DDBJ whole genome shotgun (WGS) entry which is preliminary data.</text>
</comment>
<dbReference type="AlphaFoldDB" id="A0A6B0Z118"/>
<dbReference type="InterPro" id="IPR001406">
    <property type="entry name" value="PsdUridine_synth_TruA"/>
</dbReference>
<comment type="similarity">
    <text evidence="1 4 7">Belongs to the tRNA pseudouridine synthase TruA family.</text>
</comment>
<keyword evidence="2 4" id="KW-0819">tRNA processing</keyword>
<keyword evidence="3 4" id="KW-0413">Isomerase</keyword>
<comment type="function">
    <text evidence="4">Formation of pseudouridine at positions 38, 39 and 40 in the anticodon stem and loop of transfer RNAs.</text>
</comment>
<dbReference type="PANTHER" id="PTHR11142:SF0">
    <property type="entry name" value="TRNA PSEUDOURIDINE SYNTHASE-LIKE 1"/>
    <property type="match status" value="1"/>
</dbReference>
<evidence type="ECO:0000256" key="6">
    <source>
        <dbReference type="PIRSR" id="PIRSR001430-2"/>
    </source>
</evidence>
<dbReference type="InterPro" id="IPR020094">
    <property type="entry name" value="TruA/RsuA/RluB/E/F_N"/>
</dbReference>
<dbReference type="FunFam" id="3.30.70.580:FF:000001">
    <property type="entry name" value="tRNA pseudouridine synthase A"/>
    <property type="match status" value="1"/>
</dbReference>
<evidence type="ECO:0000256" key="7">
    <source>
        <dbReference type="RuleBase" id="RU003792"/>
    </source>
</evidence>
<dbReference type="InterPro" id="IPR020103">
    <property type="entry name" value="PsdUridine_synth_cat_dom_sf"/>
</dbReference>
<feature type="active site" description="Nucleophile" evidence="4 5">
    <location>
        <position position="52"/>
    </location>
</feature>
<reference evidence="9" key="1">
    <citation type="submission" date="2019-09" db="EMBL/GenBank/DDBJ databases">
        <title>Characterisation of the sponge microbiome using genome-centric metagenomics.</title>
        <authorList>
            <person name="Engelberts J.P."/>
            <person name="Robbins S.J."/>
            <person name="De Goeij J.M."/>
            <person name="Aranda M."/>
            <person name="Bell S.C."/>
            <person name="Webster N.S."/>
        </authorList>
    </citation>
    <scope>NUCLEOTIDE SEQUENCE</scope>
    <source>
        <strain evidence="9">SB0664_bin_27</strain>
    </source>
</reference>
<dbReference type="EC" id="5.4.99.12" evidence="4"/>
<dbReference type="CDD" id="cd02570">
    <property type="entry name" value="PseudoU_synth_EcTruA"/>
    <property type="match status" value="1"/>
</dbReference>
<gene>
    <name evidence="4 9" type="primary">truA</name>
    <name evidence="9" type="ORF">F4Y42_21170</name>
</gene>
<feature type="domain" description="Pseudouridine synthase I TruA alpha/beta" evidence="8">
    <location>
        <begin position="9"/>
        <end position="103"/>
    </location>
</feature>
<dbReference type="InterPro" id="IPR020097">
    <property type="entry name" value="PsdUridine_synth_TruA_a/b_dom"/>
</dbReference>
<evidence type="ECO:0000313" key="9">
    <source>
        <dbReference type="EMBL" id="MXY95959.1"/>
    </source>
</evidence>
<dbReference type="PIRSF" id="PIRSF001430">
    <property type="entry name" value="tRNA_psdUrid_synth"/>
    <property type="match status" value="1"/>
</dbReference>
<dbReference type="GO" id="GO:0160147">
    <property type="term" value="F:tRNA pseudouridine(38-40) synthase activity"/>
    <property type="evidence" value="ECO:0007669"/>
    <property type="project" value="UniProtKB-EC"/>
</dbReference>
<feature type="binding site" evidence="4 6">
    <location>
        <position position="110"/>
    </location>
    <ligand>
        <name>substrate</name>
    </ligand>
</feature>
<comment type="caution">
    <text evidence="4">Lacks conserved residue(s) required for the propagation of feature annotation.</text>
</comment>
<dbReference type="PANTHER" id="PTHR11142">
    <property type="entry name" value="PSEUDOURIDYLATE SYNTHASE"/>
    <property type="match status" value="1"/>
</dbReference>
<dbReference type="EMBL" id="VXRG01000182">
    <property type="protein sequence ID" value="MXY95959.1"/>
    <property type="molecule type" value="Genomic_DNA"/>
</dbReference>
<dbReference type="Gene3D" id="3.30.70.580">
    <property type="entry name" value="Pseudouridine synthase I, catalytic domain, N-terminal subdomain"/>
    <property type="match status" value="1"/>
</dbReference>
<dbReference type="NCBIfam" id="TIGR00071">
    <property type="entry name" value="hisT_truA"/>
    <property type="match status" value="1"/>
</dbReference>
<dbReference type="GO" id="GO:0031119">
    <property type="term" value="P:tRNA pseudouridine synthesis"/>
    <property type="evidence" value="ECO:0007669"/>
    <property type="project" value="UniProtKB-UniRule"/>
</dbReference>
<evidence type="ECO:0000256" key="3">
    <source>
        <dbReference type="ARBA" id="ARBA00023235"/>
    </source>
</evidence>
<evidence type="ECO:0000256" key="2">
    <source>
        <dbReference type="ARBA" id="ARBA00022694"/>
    </source>
</evidence>
<organism evidence="9">
    <name type="scientific">Caldilineaceae bacterium SB0664_bin_27</name>
    <dbReference type="NCBI Taxonomy" id="2605260"/>
    <lineage>
        <taxon>Bacteria</taxon>
        <taxon>Bacillati</taxon>
        <taxon>Chloroflexota</taxon>
        <taxon>Caldilineae</taxon>
        <taxon>Caldilineales</taxon>
        <taxon>Caldilineaceae</taxon>
    </lineage>
</organism>
<dbReference type="InterPro" id="IPR020095">
    <property type="entry name" value="PsdUridine_synth_TruA_C"/>
</dbReference>
<evidence type="ECO:0000256" key="1">
    <source>
        <dbReference type="ARBA" id="ARBA00009375"/>
    </source>
</evidence>
<sequence length="271" mass="29711">MPRVAGLIAYDGTDFFGFQVQREAPTVQGALEEALKDVTGASCRVSGSGRTDTGVHAKGQVIAVEAPWRHSLEALRQAWNQRLPDSILIRSLTEAPPGFHPRFSASERTYRYTTWAPVDGGMGERRFPLADRFAVVLPRRPDLDAMNCAAGLLIGTHDFATFGQAPQGENTVRRIVSLFWERVEESLPTLDPFAAERLVLTVTANAFLRRMARNLAGSLLAVGLGVWQADEMVAALKAKDRSRSAPPLPPNGLVLERVLYAEYPDLFSAHS</sequence>
<protein>
    <recommendedName>
        <fullName evidence="4">tRNA pseudouridine synthase A</fullName>
        <ecNumber evidence="4">5.4.99.12</ecNumber>
    </recommendedName>
    <alternativeName>
        <fullName evidence="4">tRNA pseudouridine(38-40) synthase</fullName>
    </alternativeName>
    <alternativeName>
        <fullName evidence="4">tRNA pseudouridylate synthase I</fullName>
    </alternativeName>
    <alternativeName>
        <fullName evidence="4">tRNA-uridine isomerase I</fullName>
    </alternativeName>
</protein>
<comment type="subunit">
    <text evidence="4">Homodimer.</text>
</comment>
<name>A0A6B0Z118_9CHLR</name>
<feature type="domain" description="Pseudouridine synthase I TruA alpha/beta" evidence="8">
    <location>
        <begin position="149"/>
        <end position="260"/>
    </location>
</feature>
<dbReference type="Pfam" id="PF01416">
    <property type="entry name" value="PseudoU_synth_1"/>
    <property type="match status" value="2"/>
</dbReference>